<proteinExistence type="inferred from homology"/>
<dbReference type="Proteomes" id="UP000806285">
    <property type="component" value="Unassembled WGS sequence"/>
</dbReference>
<name>A0ABR9S631_9BURK</name>
<dbReference type="PANTHER" id="PTHR30419:SF2">
    <property type="entry name" value="LYSR FAMILY TRANSCRIPTIONAL REGULATOR"/>
    <property type="match status" value="1"/>
</dbReference>
<dbReference type="SUPFAM" id="SSF46785">
    <property type="entry name" value="Winged helix' DNA-binding domain"/>
    <property type="match status" value="1"/>
</dbReference>
<dbReference type="RefSeq" id="WP_193677574.1">
    <property type="nucleotide sequence ID" value="NZ_JADDIV010000004.1"/>
</dbReference>
<protein>
    <submittedName>
        <fullName evidence="6">LysR family transcriptional regulator</fullName>
    </submittedName>
</protein>
<keyword evidence="4" id="KW-0804">Transcription</keyword>
<dbReference type="Pfam" id="PF00126">
    <property type="entry name" value="HTH_1"/>
    <property type="match status" value="1"/>
</dbReference>
<dbReference type="InterPro" id="IPR000847">
    <property type="entry name" value="LysR_HTH_N"/>
</dbReference>
<dbReference type="InterPro" id="IPR036388">
    <property type="entry name" value="WH-like_DNA-bd_sf"/>
</dbReference>
<reference evidence="6 7" key="1">
    <citation type="submission" date="2020-10" db="EMBL/GenBank/DDBJ databases">
        <title>Ramlibacter sp. HM2 16S ribosomal RNA gene Genome sequencing and assembly.</title>
        <authorList>
            <person name="Kang M."/>
        </authorList>
    </citation>
    <scope>NUCLEOTIDE SEQUENCE [LARGE SCALE GENOMIC DNA]</scope>
    <source>
        <strain evidence="6 7">HM2</strain>
    </source>
</reference>
<dbReference type="InterPro" id="IPR036390">
    <property type="entry name" value="WH_DNA-bd_sf"/>
</dbReference>
<comment type="caution">
    <text evidence="6">The sequence shown here is derived from an EMBL/GenBank/DDBJ whole genome shotgun (WGS) entry which is preliminary data.</text>
</comment>
<evidence type="ECO:0000259" key="5">
    <source>
        <dbReference type="PROSITE" id="PS50931"/>
    </source>
</evidence>
<sequence length="299" mass="32219">MHFGWTDLQIFLHVCEAGSMTAAAARCHLTLAAVSARMRGLEESSGVLLLARGRRGVTPTAAGTVLASHARRVFEQVQRLERDLLHARRAPEQPLVVLANSAALARGWAPAVAELNDATILVRESASESTVRSIRSGAADVGIVSDAVDTHGLATHDLGPDPLVLVVPRDHGWGRRQGVRFSEALQLPWIAWGEQSALSTHLLLRAAAAGVQLAPRFTYPAAGGVLQLVARGLGVTVLPEAVVQQHAGLEEVRCVRLEDRWAQRRLLACHAGGAAPLRQQVTERIVRHWHRQAGALQTH</sequence>
<evidence type="ECO:0000313" key="6">
    <source>
        <dbReference type="EMBL" id="MBE7368960.1"/>
    </source>
</evidence>
<evidence type="ECO:0000313" key="7">
    <source>
        <dbReference type="Proteomes" id="UP000806285"/>
    </source>
</evidence>
<accession>A0ABR9S631</accession>
<evidence type="ECO:0000256" key="4">
    <source>
        <dbReference type="ARBA" id="ARBA00023163"/>
    </source>
</evidence>
<keyword evidence="2" id="KW-0805">Transcription regulation</keyword>
<dbReference type="SUPFAM" id="SSF53850">
    <property type="entry name" value="Periplasmic binding protein-like II"/>
    <property type="match status" value="1"/>
</dbReference>
<evidence type="ECO:0000256" key="2">
    <source>
        <dbReference type="ARBA" id="ARBA00023015"/>
    </source>
</evidence>
<dbReference type="PANTHER" id="PTHR30419">
    <property type="entry name" value="HTH-TYPE TRANSCRIPTIONAL REGULATOR YBHD"/>
    <property type="match status" value="1"/>
</dbReference>
<dbReference type="EMBL" id="JADDIV010000004">
    <property type="protein sequence ID" value="MBE7368960.1"/>
    <property type="molecule type" value="Genomic_DNA"/>
</dbReference>
<evidence type="ECO:0000256" key="3">
    <source>
        <dbReference type="ARBA" id="ARBA00023125"/>
    </source>
</evidence>
<comment type="similarity">
    <text evidence="1">Belongs to the LysR transcriptional regulatory family.</text>
</comment>
<dbReference type="PROSITE" id="PS50931">
    <property type="entry name" value="HTH_LYSR"/>
    <property type="match status" value="1"/>
</dbReference>
<keyword evidence="7" id="KW-1185">Reference proteome</keyword>
<keyword evidence="3" id="KW-0238">DNA-binding</keyword>
<dbReference type="InterPro" id="IPR005119">
    <property type="entry name" value="LysR_subst-bd"/>
</dbReference>
<organism evidence="6 7">
    <name type="scientific">Ramlibacter pallidus</name>
    <dbReference type="NCBI Taxonomy" id="2780087"/>
    <lineage>
        <taxon>Bacteria</taxon>
        <taxon>Pseudomonadati</taxon>
        <taxon>Pseudomonadota</taxon>
        <taxon>Betaproteobacteria</taxon>
        <taxon>Burkholderiales</taxon>
        <taxon>Comamonadaceae</taxon>
        <taxon>Ramlibacter</taxon>
    </lineage>
</organism>
<gene>
    <name evidence="6" type="ORF">IM787_15465</name>
</gene>
<dbReference type="InterPro" id="IPR050950">
    <property type="entry name" value="HTH-type_LysR_regulators"/>
</dbReference>
<dbReference type="Gene3D" id="1.10.10.10">
    <property type="entry name" value="Winged helix-like DNA-binding domain superfamily/Winged helix DNA-binding domain"/>
    <property type="match status" value="1"/>
</dbReference>
<evidence type="ECO:0000256" key="1">
    <source>
        <dbReference type="ARBA" id="ARBA00009437"/>
    </source>
</evidence>
<dbReference type="Pfam" id="PF03466">
    <property type="entry name" value="LysR_substrate"/>
    <property type="match status" value="1"/>
</dbReference>
<feature type="domain" description="HTH lysR-type" evidence="5">
    <location>
        <begin position="3"/>
        <end position="60"/>
    </location>
</feature>
<dbReference type="Gene3D" id="3.40.190.290">
    <property type="match status" value="1"/>
</dbReference>